<dbReference type="InterPro" id="IPR051175">
    <property type="entry name" value="CLK_kinases"/>
</dbReference>
<dbReference type="GO" id="GO:0016301">
    <property type="term" value="F:kinase activity"/>
    <property type="evidence" value="ECO:0007669"/>
    <property type="project" value="UniProtKB-KW"/>
</dbReference>
<feature type="domain" description="Protein kinase" evidence="6">
    <location>
        <begin position="50"/>
        <end position="419"/>
    </location>
</feature>
<dbReference type="PANTHER" id="PTHR45646:SF11">
    <property type="entry name" value="SERINE_THREONINE-PROTEIN KINASE DOA"/>
    <property type="match status" value="1"/>
</dbReference>
<evidence type="ECO:0000256" key="1">
    <source>
        <dbReference type="ARBA" id="ARBA00022527"/>
    </source>
</evidence>
<dbReference type="SUPFAM" id="SSF56112">
    <property type="entry name" value="Protein kinase-like (PK-like)"/>
    <property type="match status" value="1"/>
</dbReference>
<gene>
    <name evidence="7" type="ORF">HDK90DRAFT_457377</name>
</gene>
<keyword evidence="2" id="KW-0808">Transferase</keyword>
<dbReference type="InterPro" id="IPR000719">
    <property type="entry name" value="Prot_kinase_dom"/>
</dbReference>
<dbReference type="Gene3D" id="3.30.200.20">
    <property type="entry name" value="Phosphorylase Kinase, domain 1"/>
    <property type="match status" value="1"/>
</dbReference>
<evidence type="ECO:0000256" key="4">
    <source>
        <dbReference type="ARBA" id="ARBA00022777"/>
    </source>
</evidence>
<evidence type="ECO:0000256" key="2">
    <source>
        <dbReference type="ARBA" id="ARBA00022679"/>
    </source>
</evidence>
<keyword evidence="8" id="KW-1185">Reference proteome</keyword>
<keyword evidence="5" id="KW-0067">ATP-binding</keyword>
<sequence>MNAQKAVGLVSKRLLNHQTFIRRTSRCFSFGATRSKPITEFPYVEVLADSESANRYGAGGFFPIHLGDQFKGGRYKILHKLSWGSDSTVWAARDQRVLGSDRHEPSRQLDIMRAIAAQLPKHPGSRNLVHMLDQFCVRGHDFLVLELLGQNVQDYVTWCVVDERLPGKKAKRIAKETLLGLDYLHTQGITHGDLHTRNLAFTIPCLDHLSEEDFCKELGDIRRAEFKRRDGGPLEPGLPKYLVGPAFFPKYLYPLSPSTNIKIVDFGQAFLSKSPPATVCTPLVLRPPEVVFGDPIDYRVDLWSMGCLLFELITGQPPFDNVFFTPTSHVRDMVGTLAGEQLPHRWQQKWLALDRAKPPEEPPGYTLQTWLEEVYFDEEKEQDLSRRDIRKVGELVQRMLRFEPTARATAAEILKDPWFEDV</sequence>
<proteinExistence type="predicted"/>
<keyword evidence="1" id="KW-0723">Serine/threonine-protein kinase</keyword>
<dbReference type="EMBL" id="JBBWRZ010000009">
    <property type="protein sequence ID" value="KAK8229361.1"/>
    <property type="molecule type" value="Genomic_DNA"/>
</dbReference>
<evidence type="ECO:0000256" key="3">
    <source>
        <dbReference type="ARBA" id="ARBA00022741"/>
    </source>
</evidence>
<dbReference type="PANTHER" id="PTHR45646">
    <property type="entry name" value="SERINE/THREONINE-PROTEIN KINASE DOA-RELATED"/>
    <property type="match status" value="1"/>
</dbReference>
<evidence type="ECO:0000313" key="8">
    <source>
        <dbReference type="Proteomes" id="UP001492380"/>
    </source>
</evidence>
<keyword evidence="3" id="KW-0547">Nucleotide-binding</keyword>
<keyword evidence="4 7" id="KW-0418">Kinase</keyword>
<evidence type="ECO:0000256" key="5">
    <source>
        <dbReference type="ARBA" id="ARBA00022840"/>
    </source>
</evidence>
<evidence type="ECO:0000313" key="7">
    <source>
        <dbReference type="EMBL" id="KAK8229361.1"/>
    </source>
</evidence>
<organism evidence="7 8">
    <name type="scientific">Phyllosticta capitalensis</name>
    <dbReference type="NCBI Taxonomy" id="121624"/>
    <lineage>
        <taxon>Eukaryota</taxon>
        <taxon>Fungi</taxon>
        <taxon>Dikarya</taxon>
        <taxon>Ascomycota</taxon>
        <taxon>Pezizomycotina</taxon>
        <taxon>Dothideomycetes</taxon>
        <taxon>Dothideomycetes incertae sedis</taxon>
        <taxon>Botryosphaeriales</taxon>
        <taxon>Phyllostictaceae</taxon>
        <taxon>Phyllosticta</taxon>
    </lineage>
</organism>
<protein>
    <submittedName>
        <fullName evidence="7">Protein kinase</fullName>
    </submittedName>
</protein>
<name>A0ABR1YH95_9PEZI</name>
<evidence type="ECO:0000259" key="6">
    <source>
        <dbReference type="PROSITE" id="PS50011"/>
    </source>
</evidence>
<dbReference type="SMART" id="SM00220">
    <property type="entry name" value="S_TKc"/>
    <property type="match status" value="1"/>
</dbReference>
<reference evidence="7 8" key="1">
    <citation type="submission" date="2024-04" db="EMBL/GenBank/DDBJ databases">
        <title>Phyllosticta paracitricarpa is synonymous to the EU quarantine fungus P. citricarpa based on phylogenomic analyses.</title>
        <authorList>
            <consortium name="Lawrence Berkeley National Laboratory"/>
            <person name="Van Ingen-Buijs V.A."/>
            <person name="Van Westerhoven A.C."/>
            <person name="Haridas S."/>
            <person name="Skiadas P."/>
            <person name="Martin F."/>
            <person name="Groenewald J.Z."/>
            <person name="Crous P.W."/>
            <person name="Seidl M.F."/>
        </authorList>
    </citation>
    <scope>NUCLEOTIDE SEQUENCE [LARGE SCALE GENOMIC DNA]</scope>
    <source>
        <strain evidence="7 8">CBS 123374</strain>
    </source>
</reference>
<dbReference type="Gene3D" id="1.10.510.10">
    <property type="entry name" value="Transferase(Phosphotransferase) domain 1"/>
    <property type="match status" value="1"/>
</dbReference>
<dbReference type="Pfam" id="PF00069">
    <property type="entry name" value="Pkinase"/>
    <property type="match status" value="1"/>
</dbReference>
<dbReference type="InterPro" id="IPR011009">
    <property type="entry name" value="Kinase-like_dom_sf"/>
</dbReference>
<dbReference type="Proteomes" id="UP001492380">
    <property type="component" value="Unassembled WGS sequence"/>
</dbReference>
<comment type="caution">
    <text evidence="7">The sequence shown here is derived from an EMBL/GenBank/DDBJ whole genome shotgun (WGS) entry which is preliminary data.</text>
</comment>
<dbReference type="PROSITE" id="PS50011">
    <property type="entry name" value="PROTEIN_KINASE_DOM"/>
    <property type="match status" value="1"/>
</dbReference>
<accession>A0ABR1YH95</accession>